<dbReference type="GO" id="GO:0005829">
    <property type="term" value="C:cytosol"/>
    <property type="evidence" value="ECO:0007669"/>
    <property type="project" value="TreeGrafter"/>
</dbReference>
<dbReference type="PANTHER" id="PTHR43434">
    <property type="entry name" value="PHOSPHOGLYCOLATE PHOSPHATASE"/>
    <property type="match status" value="1"/>
</dbReference>
<dbReference type="AlphaFoldDB" id="A0A8J7AL00"/>
<dbReference type="NCBIfam" id="TIGR01549">
    <property type="entry name" value="HAD-SF-IA-v1"/>
    <property type="match status" value="1"/>
</dbReference>
<comment type="caution">
    <text evidence="1">The sequence shown here is derived from an EMBL/GenBank/DDBJ whole genome shotgun (WGS) entry which is preliminary data.</text>
</comment>
<reference evidence="1" key="1">
    <citation type="submission" date="2020-10" db="EMBL/GenBank/DDBJ databases">
        <authorList>
            <person name="Castelo-Branco R."/>
            <person name="Eusebio N."/>
            <person name="Adriana R."/>
            <person name="Vieira A."/>
            <person name="Brugerolle De Fraissinette N."/>
            <person name="Rezende De Castro R."/>
            <person name="Schneider M.P."/>
            <person name="Vasconcelos V."/>
            <person name="Leao P.N."/>
        </authorList>
    </citation>
    <scope>NUCLEOTIDE SEQUENCE</scope>
    <source>
        <strain evidence="1">LEGE 07310</strain>
    </source>
</reference>
<dbReference type="Proteomes" id="UP000636505">
    <property type="component" value="Unassembled WGS sequence"/>
</dbReference>
<evidence type="ECO:0000313" key="1">
    <source>
        <dbReference type="EMBL" id="MBE9076051.1"/>
    </source>
</evidence>
<dbReference type="SFLD" id="SFLDS00003">
    <property type="entry name" value="Haloacid_Dehalogenase"/>
    <property type="match status" value="1"/>
</dbReference>
<dbReference type="PANTHER" id="PTHR43434:SF13">
    <property type="entry name" value="PHOSPHOGLYCOLATE PHOSPHATASE"/>
    <property type="match status" value="1"/>
</dbReference>
<gene>
    <name evidence="1" type="ORF">IQ241_01870</name>
</gene>
<dbReference type="SUPFAM" id="SSF56784">
    <property type="entry name" value="HAD-like"/>
    <property type="match status" value="1"/>
</dbReference>
<protein>
    <submittedName>
        <fullName evidence="1">HAD-IA family hydrolase</fullName>
    </submittedName>
</protein>
<dbReference type="Gene3D" id="1.10.150.240">
    <property type="entry name" value="Putative phosphatase, domain 2"/>
    <property type="match status" value="1"/>
</dbReference>
<dbReference type="InterPro" id="IPR036412">
    <property type="entry name" value="HAD-like_sf"/>
</dbReference>
<dbReference type="RefSeq" id="WP_193904715.1">
    <property type="nucleotide sequence ID" value="NZ_JADEXG010000003.1"/>
</dbReference>
<dbReference type="InterPro" id="IPR041492">
    <property type="entry name" value="HAD_2"/>
</dbReference>
<proteinExistence type="predicted"/>
<name>A0A8J7AL00_9CYAN</name>
<dbReference type="InterPro" id="IPR050155">
    <property type="entry name" value="HAD-like_hydrolase_sf"/>
</dbReference>
<dbReference type="EMBL" id="JADEXG010000003">
    <property type="protein sequence ID" value="MBE9076051.1"/>
    <property type="molecule type" value="Genomic_DNA"/>
</dbReference>
<accession>A0A8J7AL00</accession>
<dbReference type="SFLD" id="SFLDG01129">
    <property type="entry name" value="C1.5:_HAD__Beta-PGM__Phosphata"/>
    <property type="match status" value="1"/>
</dbReference>
<dbReference type="GO" id="GO:0006281">
    <property type="term" value="P:DNA repair"/>
    <property type="evidence" value="ECO:0007669"/>
    <property type="project" value="TreeGrafter"/>
</dbReference>
<dbReference type="GO" id="GO:0008967">
    <property type="term" value="F:phosphoglycolate phosphatase activity"/>
    <property type="evidence" value="ECO:0007669"/>
    <property type="project" value="TreeGrafter"/>
</dbReference>
<keyword evidence="1" id="KW-0378">Hydrolase</keyword>
<dbReference type="Gene3D" id="3.40.50.1000">
    <property type="entry name" value="HAD superfamily/HAD-like"/>
    <property type="match status" value="1"/>
</dbReference>
<evidence type="ECO:0000313" key="2">
    <source>
        <dbReference type="Proteomes" id="UP000636505"/>
    </source>
</evidence>
<dbReference type="InterPro" id="IPR006439">
    <property type="entry name" value="HAD-SF_hydro_IA"/>
</dbReference>
<dbReference type="Pfam" id="PF13419">
    <property type="entry name" value="HAD_2"/>
    <property type="match status" value="1"/>
</dbReference>
<organism evidence="1 2">
    <name type="scientific">Vasconcelosia minhoensis LEGE 07310</name>
    <dbReference type="NCBI Taxonomy" id="915328"/>
    <lineage>
        <taxon>Bacteria</taxon>
        <taxon>Bacillati</taxon>
        <taxon>Cyanobacteriota</taxon>
        <taxon>Cyanophyceae</taxon>
        <taxon>Nodosilineales</taxon>
        <taxon>Cymatolegaceae</taxon>
        <taxon>Vasconcelosia</taxon>
        <taxon>Vasconcelosia minhoensis</taxon>
    </lineage>
</organism>
<dbReference type="InterPro" id="IPR023198">
    <property type="entry name" value="PGP-like_dom2"/>
</dbReference>
<sequence length="222" mass="24872">MAFLIFDFDGTIADTLDAIVRITNRLAAEYGYPQTTPERLKYYQTLNTQELLKQSEIPFYQLPFLLRRVRRELGAEVTSILPIAGLPEALRALAAEHQLVIASSNSPRNIQFFLEQHQLSSVFNSVYANVGLLGKARVLNRLLRRLRLEAQTTLYVGDETRDIEAARQVGIAIAAVSWGFSSRQALAKHNPTFLVDAPGQLVETAQHLADLAIPDPGRMRQE</sequence>
<keyword evidence="2" id="KW-1185">Reference proteome</keyword>
<dbReference type="InterPro" id="IPR023214">
    <property type="entry name" value="HAD_sf"/>
</dbReference>